<dbReference type="EMBL" id="PGUY01000026">
    <property type="protein sequence ID" value="PLT30243.1"/>
    <property type="molecule type" value="Genomic_DNA"/>
</dbReference>
<dbReference type="GO" id="GO:0003723">
    <property type="term" value="F:RNA binding"/>
    <property type="evidence" value="ECO:0007669"/>
    <property type="project" value="UniProtKB-KW"/>
</dbReference>
<evidence type="ECO:0000259" key="2">
    <source>
        <dbReference type="SMART" id="SM00363"/>
    </source>
</evidence>
<proteinExistence type="predicted"/>
<dbReference type="AlphaFoldDB" id="A0A2N5M7H7"/>
<dbReference type="InterPro" id="IPR040591">
    <property type="entry name" value="RqcP2_RBD"/>
</dbReference>
<dbReference type="RefSeq" id="WP_101641306.1">
    <property type="nucleotide sequence ID" value="NZ_PGUY01000026.1"/>
</dbReference>
<dbReference type="InterPro" id="IPR002942">
    <property type="entry name" value="S4_RNA-bd"/>
</dbReference>
<evidence type="ECO:0000313" key="3">
    <source>
        <dbReference type="EMBL" id="PLT30243.1"/>
    </source>
</evidence>
<dbReference type="InterPro" id="IPR036986">
    <property type="entry name" value="S4_RNA-bd_sf"/>
</dbReference>
<accession>A0A2N5M7H7</accession>
<evidence type="ECO:0000313" key="4">
    <source>
        <dbReference type="Proteomes" id="UP000234748"/>
    </source>
</evidence>
<dbReference type="OrthoDB" id="9812787at2"/>
<reference evidence="3 4" key="1">
    <citation type="submission" date="2017-11" db="EMBL/GenBank/DDBJ databases">
        <title>Comparitive Functional Genomics of Dry Heat Resistant strains isolated from the Viking Spacecraft.</title>
        <authorList>
            <person name="Seuylemezian A."/>
            <person name="Cooper K."/>
            <person name="Vaishampayan P."/>
        </authorList>
    </citation>
    <scope>NUCLEOTIDE SEQUENCE [LARGE SCALE GENOMIC DNA]</scope>
    <source>
        <strain evidence="3 4">V1-29</strain>
    </source>
</reference>
<protein>
    <submittedName>
        <fullName evidence="3">RNA-binding protein</fullName>
    </submittedName>
</protein>
<dbReference type="SMART" id="SM00363">
    <property type="entry name" value="S4"/>
    <property type="match status" value="1"/>
</dbReference>
<gene>
    <name evidence="3" type="ORF">CUU66_08745</name>
</gene>
<dbReference type="Gene3D" id="3.10.290.10">
    <property type="entry name" value="RNA-binding S4 domain"/>
    <property type="match status" value="1"/>
</dbReference>
<dbReference type="PROSITE" id="PS50889">
    <property type="entry name" value="S4"/>
    <property type="match status" value="1"/>
</dbReference>
<keyword evidence="4" id="KW-1185">Reference proteome</keyword>
<name>A0A2N5M7H7_9BACI</name>
<dbReference type="CDD" id="cd00165">
    <property type="entry name" value="S4"/>
    <property type="match status" value="1"/>
</dbReference>
<feature type="domain" description="RNA-binding S4" evidence="2">
    <location>
        <begin position="181"/>
        <end position="238"/>
    </location>
</feature>
<dbReference type="Gene3D" id="3.30.1370.160">
    <property type="match status" value="1"/>
</dbReference>
<comment type="caution">
    <text evidence="3">The sequence shown here is derived from an EMBL/GenBank/DDBJ whole genome shotgun (WGS) entry which is preliminary data.</text>
</comment>
<evidence type="ECO:0000256" key="1">
    <source>
        <dbReference type="PROSITE-ProRule" id="PRU00182"/>
    </source>
</evidence>
<dbReference type="Pfam" id="PF21278">
    <property type="entry name" value="YlmH_1st"/>
    <property type="match status" value="1"/>
</dbReference>
<dbReference type="InterPro" id="IPR012677">
    <property type="entry name" value="Nucleotide-bd_a/b_plait_sf"/>
</dbReference>
<dbReference type="Pfam" id="PF17774">
    <property type="entry name" value="YlmH_RBD"/>
    <property type="match status" value="1"/>
</dbReference>
<sequence length="257" mass="29641">MSIYQHFRPEEKELIDLFLGWREQVQDFYAPKLTDFLDPREVNILHSIIGQDEDVKVYTFGGNENAERKRALLCPSYFTPADVDFHISLFEVVYPKKFVAIEHRQVLGSLMSLGLKREKFGDVLIDEDTVQFLAAEEIESYLTANLEKIGRSSITLRKIPFSDIIVLKDSWEELSVTVSSMRLDALVSSLTKLSRQKAQMLIEQSKVKVNWKPAEQSAFELKEGDVISARGFGRFKIMMIEGRTKKEKWRVTAGRQK</sequence>
<dbReference type="Proteomes" id="UP000234748">
    <property type="component" value="Unassembled WGS sequence"/>
</dbReference>
<dbReference type="Gene3D" id="3.30.70.330">
    <property type="match status" value="1"/>
</dbReference>
<dbReference type="PANTHER" id="PTHR13633">
    <property type="entry name" value="MITOCHONDRIAL TRANSCRIPTION RESCUE FACTOR 1"/>
    <property type="match status" value="1"/>
</dbReference>
<keyword evidence="1" id="KW-0694">RNA-binding</keyword>
<dbReference type="Pfam" id="PF01479">
    <property type="entry name" value="S4"/>
    <property type="match status" value="1"/>
</dbReference>
<organism evidence="3 4">
    <name type="scientific">Peribacillus deserti</name>
    <dbReference type="NCBI Taxonomy" id="673318"/>
    <lineage>
        <taxon>Bacteria</taxon>
        <taxon>Bacillati</taxon>
        <taxon>Bacillota</taxon>
        <taxon>Bacilli</taxon>
        <taxon>Bacillales</taxon>
        <taxon>Bacillaceae</taxon>
        <taxon>Peribacillus</taxon>
    </lineage>
</organism>
<dbReference type="SUPFAM" id="SSF55174">
    <property type="entry name" value="Alpha-L RNA-binding motif"/>
    <property type="match status" value="1"/>
</dbReference>
<dbReference type="InterPro" id="IPR048443">
    <property type="entry name" value="RqcP2_N"/>
</dbReference>
<dbReference type="PANTHER" id="PTHR13633:SF3">
    <property type="entry name" value="MITOCHONDRIAL TRANSCRIPTION RESCUE FACTOR 1"/>
    <property type="match status" value="1"/>
</dbReference>